<dbReference type="FunFam" id="3.40.50.300:FF:000006">
    <property type="entry name" value="DNA-binding transcriptional regulator NtrC"/>
    <property type="match status" value="1"/>
</dbReference>
<feature type="domain" description="Response regulatory" evidence="9">
    <location>
        <begin position="10"/>
        <end position="124"/>
    </location>
</feature>
<dbReference type="Proteomes" id="UP000014216">
    <property type="component" value="Unassembled WGS sequence"/>
</dbReference>
<evidence type="ECO:0000313" key="11">
    <source>
        <dbReference type="Proteomes" id="UP000014216"/>
    </source>
</evidence>
<evidence type="ECO:0000256" key="5">
    <source>
        <dbReference type="ARBA" id="ARBA00023015"/>
    </source>
</evidence>
<dbReference type="InterPro" id="IPR002078">
    <property type="entry name" value="Sigma_54_int"/>
</dbReference>
<keyword evidence="11" id="KW-1185">Reference proteome</keyword>
<dbReference type="InterPro" id="IPR003593">
    <property type="entry name" value="AAA+_ATPase"/>
</dbReference>
<dbReference type="Gene3D" id="3.40.50.300">
    <property type="entry name" value="P-loop containing nucleotide triphosphate hydrolases"/>
    <property type="match status" value="1"/>
</dbReference>
<dbReference type="Gene3D" id="3.40.50.2300">
    <property type="match status" value="1"/>
</dbReference>
<dbReference type="InterPro" id="IPR001789">
    <property type="entry name" value="Sig_transdc_resp-reg_receiver"/>
</dbReference>
<evidence type="ECO:0000256" key="1">
    <source>
        <dbReference type="ARBA" id="ARBA00022553"/>
    </source>
</evidence>
<dbReference type="PANTHER" id="PTHR32071">
    <property type="entry name" value="TRANSCRIPTIONAL REGULATORY PROTEIN"/>
    <property type="match status" value="1"/>
</dbReference>
<protein>
    <submittedName>
        <fullName evidence="10">Type 4 fimbriae expression regulatory protein PilR</fullName>
    </submittedName>
</protein>
<dbReference type="FunFam" id="3.40.50.2300:FF:000018">
    <property type="entry name" value="DNA-binding transcriptional regulator NtrC"/>
    <property type="match status" value="1"/>
</dbReference>
<evidence type="ECO:0000259" key="8">
    <source>
        <dbReference type="PROSITE" id="PS50045"/>
    </source>
</evidence>
<dbReference type="Pfam" id="PF00158">
    <property type="entry name" value="Sigma54_activat"/>
    <property type="match status" value="1"/>
</dbReference>
<dbReference type="InterPro" id="IPR011006">
    <property type="entry name" value="CheY-like_superfamily"/>
</dbReference>
<sequence length="339" mass="38134">MTEAKRDQFRLLVVDDDTSMREFLELLLSRENYCVTTAENGNRALDLIRNHTYDLVLVDIRLGDITGLEVLKQVKQQHPDTVVIMISAYSTTEIAVTAMNEGAYDFVPKPFDNKELRQTIARALDLQTLEQEKKHRESEIQDYLHFDRIIGNSSGMAGIYKQIHQISATKTNVLITGESGTGKELIARAIHEHSDRKDKPFVVVNCGGIPDTLMESEFFGHVRGAFTGAVVDKKGLFEVADQGTIFLDEIGELSPLLQVKLLRAVQDTSFTPVGGTTEITVDVRIISATNKELDTEVVEGRFREDLFFRLNVIPIKVPPLRERKGDVSVLAQHFAEKYQ</sequence>
<dbReference type="PROSITE" id="PS00675">
    <property type="entry name" value="SIGMA54_INTERACT_1"/>
    <property type="match status" value="1"/>
</dbReference>
<gene>
    <name evidence="10" type="primary">pilR</name>
    <name evidence="10" type="ORF">Dpo_3c02720</name>
</gene>
<proteinExistence type="predicted"/>
<dbReference type="SUPFAM" id="SSF52540">
    <property type="entry name" value="P-loop containing nucleoside triphosphate hydrolases"/>
    <property type="match status" value="1"/>
</dbReference>
<evidence type="ECO:0000313" key="10">
    <source>
        <dbReference type="EMBL" id="EMS80128.1"/>
    </source>
</evidence>
<organism evidence="10 11">
    <name type="scientific">Desulfotignum phosphitoxidans DSM 13687</name>
    <dbReference type="NCBI Taxonomy" id="1286635"/>
    <lineage>
        <taxon>Bacteria</taxon>
        <taxon>Pseudomonadati</taxon>
        <taxon>Thermodesulfobacteriota</taxon>
        <taxon>Desulfobacteria</taxon>
        <taxon>Desulfobacterales</taxon>
        <taxon>Desulfobacteraceae</taxon>
        <taxon>Desulfotignum</taxon>
    </lineage>
</organism>
<keyword evidence="2" id="KW-0547">Nucleotide-binding</keyword>
<feature type="domain" description="Sigma-54 factor interaction" evidence="8">
    <location>
        <begin position="149"/>
        <end position="339"/>
    </location>
</feature>
<dbReference type="EMBL" id="APJX01000003">
    <property type="protein sequence ID" value="EMS80128.1"/>
    <property type="molecule type" value="Genomic_DNA"/>
</dbReference>
<name>S0FYG0_9BACT</name>
<dbReference type="SMART" id="SM00382">
    <property type="entry name" value="AAA"/>
    <property type="match status" value="1"/>
</dbReference>
<keyword evidence="1 7" id="KW-0597">Phosphoprotein</keyword>
<evidence type="ECO:0000256" key="7">
    <source>
        <dbReference type="PROSITE-ProRule" id="PRU00169"/>
    </source>
</evidence>
<reference evidence="10 11" key="1">
    <citation type="journal article" date="2013" name="Genome Announc.">
        <title>Draft Genome Sequence of Desulfotignum phosphitoxidans DSM 13687 Strain FiPS-3.</title>
        <authorList>
            <person name="Poehlein A."/>
            <person name="Daniel R."/>
            <person name="Simeonova D.D."/>
        </authorList>
    </citation>
    <scope>NUCLEOTIDE SEQUENCE [LARGE SCALE GENOMIC DNA]</scope>
    <source>
        <strain evidence="10 11">DSM 13687</strain>
    </source>
</reference>
<evidence type="ECO:0000256" key="3">
    <source>
        <dbReference type="ARBA" id="ARBA00022840"/>
    </source>
</evidence>
<dbReference type="RefSeq" id="WP_006965468.1">
    <property type="nucleotide sequence ID" value="NZ_APJX01000003.1"/>
</dbReference>
<dbReference type="GO" id="GO:0006355">
    <property type="term" value="P:regulation of DNA-templated transcription"/>
    <property type="evidence" value="ECO:0007669"/>
    <property type="project" value="InterPro"/>
</dbReference>
<feature type="modified residue" description="4-aspartylphosphate" evidence="7">
    <location>
        <position position="59"/>
    </location>
</feature>
<evidence type="ECO:0000256" key="6">
    <source>
        <dbReference type="ARBA" id="ARBA00023163"/>
    </source>
</evidence>
<dbReference type="GO" id="GO:0000160">
    <property type="term" value="P:phosphorelay signal transduction system"/>
    <property type="evidence" value="ECO:0007669"/>
    <property type="project" value="UniProtKB-KW"/>
</dbReference>
<dbReference type="PROSITE" id="PS50110">
    <property type="entry name" value="RESPONSE_REGULATORY"/>
    <property type="match status" value="1"/>
</dbReference>
<dbReference type="CDD" id="cd00009">
    <property type="entry name" value="AAA"/>
    <property type="match status" value="1"/>
</dbReference>
<keyword evidence="6" id="KW-0804">Transcription</keyword>
<dbReference type="AlphaFoldDB" id="S0FYG0"/>
<evidence type="ECO:0000256" key="4">
    <source>
        <dbReference type="ARBA" id="ARBA00023012"/>
    </source>
</evidence>
<evidence type="ECO:0000259" key="9">
    <source>
        <dbReference type="PROSITE" id="PS50110"/>
    </source>
</evidence>
<dbReference type="SMART" id="SM00448">
    <property type="entry name" value="REC"/>
    <property type="match status" value="1"/>
</dbReference>
<dbReference type="SUPFAM" id="SSF52172">
    <property type="entry name" value="CheY-like"/>
    <property type="match status" value="1"/>
</dbReference>
<dbReference type="PROSITE" id="PS50045">
    <property type="entry name" value="SIGMA54_INTERACT_4"/>
    <property type="match status" value="1"/>
</dbReference>
<keyword evidence="3" id="KW-0067">ATP-binding</keyword>
<dbReference type="InterPro" id="IPR027417">
    <property type="entry name" value="P-loop_NTPase"/>
</dbReference>
<dbReference type="InterPro" id="IPR025662">
    <property type="entry name" value="Sigma_54_int_dom_ATP-bd_1"/>
</dbReference>
<keyword evidence="4" id="KW-0902">Two-component regulatory system</keyword>
<dbReference type="Pfam" id="PF00072">
    <property type="entry name" value="Response_reg"/>
    <property type="match status" value="1"/>
</dbReference>
<keyword evidence="5" id="KW-0805">Transcription regulation</keyword>
<evidence type="ECO:0000256" key="2">
    <source>
        <dbReference type="ARBA" id="ARBA00022741"/>
    </source>
</evidence>
<accession>S0FYG0</accession>
<comment type="caution">
    <text evidence="10">The sequence shown here is derived from an EMBL/GenBank/DDBJ whole genome shotgun (WGS) entry which is preliminary data.</text>
</comment>
<dbReference type="GO" id="GO:0005524">
    <property type="term" value="F:ATP binding"/>
    <property type="evidence" value="ECO:0007669"/>
    <property type="project" value="UniProtKB-KW"/>
</dbReference>
<dbReference type="OrthoDB" id="9814761at2"/>